<dbReference type="SMART" id="SM00429">
    <property type="entry name" value="IPT"/>
    <property type="match status" value="1"/>
</dbReference>
<reference evidence="3" key="1">
    <citation type="journal article" date="2020" name="Fungal Divers.">
        <title>Resolving the Mortierellaceae phylogeny through synthesis of multi-gene phylogenetics and phylogenomics.</title>
        <authorList>
            <person name="Vandepol N."/>
            <person name="Liber J."/>
            <person name="Desiro A."/>
            <person name="Na H."/>
            <person name="Kennedy M."/>
            <person name="Barry K."/>
            <person name="Grigoriev I.V."/>
            <person name="Miller A.N."/>
            <person name="O'Donnell K."/>
            <person name="Stajich J.E."/>
            <person name="Bonito G."/>
        </authorList>
    </citation>
    <scope>NUCLEOTIDE SEQUENCE</scope>
    <source>
        <strain evidence="3">KOD1015</strain>
    </source>
</reference>
<dbReference type="AlphaFoldDB" id="A0A9P6FSH7"/>
<dbReference type="Gene3D" id="1.25.40.20">
    <property type="entry name" value="Ankyrin repeat-containing domain"/>
    <property type="match status" value="1"/>
</dbReference>
<feature type="compositionally biased region" description="Low complexity" evidence="1">
    <location>
        <begin position="1103"/>
        <end position="1125"/>
    </location>
</feature>
<evidence type="ECO:0000313" key="4">
    <source>
        <dbReference type="Proteomes" id="UP000780801"/>
    </source>
</evidence>
<dbReference type="InterPro" id="IPR036770">
    <property type="entry name" value="Ankyrin_rpt-contain_sf"/>
</dbReference>
<dbReference type="SUPFAM" id="SSF48403">
    <property type="entry name" value="Ankyrin repeat"/>
    <property type="match status" value="1"/>
</dbReference>
<comment type="caution">
    <text evidence="3">The sequence shown here is derived from an EMBL/GenBank/DDBJ whole genome shotgun (WGS) entry which is preliminary data.</text>
</comment>
<protein>
    <submittedName>
        <fullName evidence="3">SPT3 Dosage dependent suppressor of Ty-induced promoter mutations-like protein</fullName>
    </submittedName>
</protein>
<organism evidence="3 4">
    <name type="scientific">Lunasporangiospora selenospora</name>
    <dbReference type="NCBI Taxonomy" id="979761"/>
    <lineage>
        <taxon>Eukaryota</taxon>
        <taxon>Fungi</taxon>
        <taxon>Fungi incertae sedis</taxon>
        <taxon>Mucoromycota</taxon>
        <taxon>Mortierellomycotina</taxon>
        <taxon>Mortierellomycetes</taxon>
        <taxon>Mortierellales</taxon>
        <taxon>Mortierellaceae</taxon>
        <taxon>Lunasporangiospora</taxon>
    </lineage>
</organism>
<feature type="domain" description="IPT/TIG" evidence="2">
    <location>
        <begin position="376"/>
        <end position="460"/>
    </location>
</feature>
<feature type="region of interest" description="Disordered" evidence="1">
    <location>
        <begin position="253"/>
        <end position="286"/>
    </location>
</feature>
<dbReference type="InterPro" id="IPR014756">
    <property type="entry name" value="Ig_E-set"/>
</dbReference>
<dbReference type="InterPro" id="IPR002909">
    <property type="entry name" value="IPT_dom"/>
</dbReference>
<dbReference type="OrthoDB" id="366390at2759"/>
<dbReference type="CDD" id="cd00102">
    <property type="entry name" value="IPT"/>
    <property type="match status" value="1"/>
</dbReference>
<sequence length="1173" mass="126231">SLRRASLQNRSIGAGDNIGNNSESVMALNTLNETYDPLSGYTLDARIMQKKDQMEELCSTGVVIQTPNAEEVRTGQQFLIKLQLSRPGAVLSSAKFPTVRIERREAISTAGEPRADPEPLTLQIIVHLVKSGQVRKGACAKCCHKYGPTSPILVLLDPLSPSITDPSTYAHLDTSTGSVTILAKVLCSSTDHGERGNKDRYKFEFRLRRTNSMYGQMIRGDSPLGFNQKSEDGDVVASCITMPIMCSGHHKAKKVYPSQRSSKVTNGDGGPVPKTKTIKRHKSVSHAVTPLQNSNLMAVDQSEKYLRSGSISSNSNYPSPLPCIQDTASNISIMSNFGDDQSSEVDIGSSSSNGQSRLSAASLGSGQGHQPSENQAPRVFEVRPDHGPIRKTTDVVLRGLFFRDGMVPYFGCFPAQDIIVETSTLIVCKAPESPLPGTVPITIYDSNGTSFAELGQFTYTDDSETELLILQLQLRMAHRALEYLHTQATGQRGSATDILRGIPGLAPSPPYLGGSSLGSGNSMAVSNGLDYEDSDQPFQTLEQVENGIINTLRLLPAEVDISLQIRNQGNLLHLSILLGLDRLALYLIEAGCDIEALDAWAMTPLMYAVIQGNEPIIRELVIAGASSSGARTPLEFYLCLPRPAVPTVATIGCLSISCTRYSPVSRANISDATHNTFGLVQTVYSEASDSENDGERSGSESVIHPPAPSSTLTIADSQVPVESAPTMASRALPTTLASSPSSQPPRPSLSPRSDGGRVDENDPVMMARLAEALQGVHVNQDMAPLAQQDLPPIQTVDSDGNIIINNKVLKGDEIRRGVVAEGGAATAPPTLESKESGYHSGISKEVQDRLRLMSHAQIPFEGLTMSAIFQRSASMIPKAQSTTVYPDNLFRTGDSFTIEIRLATTTLEGEGGSESALPLPRQFVGIRFPHEMVKRVSGEPFSTFDNMTYNLRMYIELGRPQEGCSSSASSPSSGTRLLDGRESSVCGDGIDLKSACKSCSAFLHERRTLSPTRISQEDPSIYPILQFHVPTAPIFSVGQQQQSALSQGGGPFTQRPGGVVELKDGQLKVKARVNCSSLHSLIQREKARRTAELQEIKEQQERGAAASSSSSSTTSSSSSGPAASKAKMSLNMADLQDPGFVFTFELVHPDLNTVVAHCETEPIPFQSYSRGRS</sequence>
<dbReference type="SUPFAM" id="SSF81296">
    <property type="entry name" value="E set domains"/>
    <property type="match status" value="1"/>
</dbReference>
<dbReference type="Gene3D" id="2.60.40.10">
    <property type="entry name" value="Immunoglobulins"/>
    <property type="match status" value="1"/>
</dbReference>
<evidence type="ECO:0000259" key="2">
    <source>
        <dbReference type="SMART" id="SM00429"/>
    </source>
</evidence>
<feature type="region of interest" description="Disordered" evidence="1">
    <location>
        <begin position="733"/>
        <end position="760"/>
    </location>
</feature>
<dbReference type="InterPro" id="IPR013783">
    <property type="entry name" value="Ig-like_fold"/>
</dbReference>
<feature type="compositionally biased region" description="Low complexity" evidence="1">
    <location>
        <begin position="348"/>
        <end position="362"/>
    </location>
</feature>
<proteinExistence type="predicted"/>
<accession>A0A9P6FSH7</accession>
<evidence type="ECO:0000313" key="3">
    <source>
        <dbReference type="EMBL" id="KAF9580649.1"/>
    </source>
</evidence>
<keyword evidence="4" id="KW-1185">Reference proteome</keyword>
<gene>
    <name evidence="3" type="primary">SPT23_3</name>
    <name evidence="3" type="ORF">BGW38_002621</name>
</gene>
<dbReference type="Proteomes" id="UP000780801">
    <property type="component" value="Unassembled WGS sequence"/>
</dbReference>
<feature type="region of interest" description="Disordered" evidence="1">
    <location>
        <begin position="1096"/>
        <end position="1125"/>
    </location>
</feature>
<feature type="non-terminal residue" evidence="3">
    <location>
        <position position="1173"/>
    </location>
</feature>
<feature type="region of interest" description="Disordered" evidence="1">
    <location>
        <begin position="334"/>
        <end position="374"/>
    </location>
</feature>
<feature type="region of interest" description="Disordered" evidence="1">
    <location>
        <begin position="686"/>
        <end position="713"/>
    </location>
</feature>
<dbReference type="EMBL" id="JAABOA010001931">
    <property type="protein sequence ID" value="KAF9580649.1"/>
    <property type="molecule type" value="Genomic_DNA"/>
</dbReference>
<evidence type="ECO:0000256" key="1">
    <source>
        <dbReference type="SAM" id="MobiDB-lite"/>
    </source>
</evidence>
<name>A0A9P6FSH7_9FUNG</name>